<dbReference type="PROSITE" id="PS51257">
    <property type="entry name" value="PROKAR_LIPOPROTEIN"/>
    <property type="match status" value="1"/>
</dbReference>
<reference evidence="2" key="1">
    <citation type="submission" date="2018-10" db="EMBL/GenBank/DDBJ databases">
        <authorList>
            <person name="Hariharan J."/>
            <person name="Choudoir M.J."/>
            <person name="Diebold P."/>
            <person name="Panke-Buisse K."/>
            <person name="Campbell A.N."/>
            <person name="Buckley D.H."/>
        </authorList>
    </citation>
    <scope>NUCLEOTIDE SEQUENCE</scope>
    <source>
        <strain evidence="2">Gb1</strain>
    </source>
</reference>
<feature type="signal peptide" evidence="1">
    <location>
        <begin position="1"/>
        <end position="24"/>
    </location>
</feature>
<proteinExistence type="predicted"/>
<gene>
    <name evidence="2" type="ORF">EAO74_20940</name>
</gene>
<feature type="chain" id="PRO_5024881426" description="Secreted protein" evidence="1">
    <location>
        <begin position="25"/>
        <end position="124"/>
    </location>
</feature>
<organism evidence="2">
    <name type="scientific">Streptomyces sp. gb1(2016)</name>
    <dbReference type="NCBI Taxonomy" id="1828321"/>
    <lineage>
        <taxon>Bacteria</taxon>
        <taxon>Bacillati</taxon>
        <taxon>Actinomycetota</taxon>
        <taxon>Actinomycetes</taxon>
        <taxon>Kitasatosporales</taxon>
        <taxon>Streptomycetaceae</taxon>
        <taxon>Streptomyces</taxon>
    </lineage>
</organism>
<name>A0A652KRG0_9ACTN</name>
<evidence type="ECO:0008006" key="3">
    <source>
        <dbReference type="Google" id="ProtNLM"/>
    </source>
</evidence>
<comment type="caution">
    <text evidence="2">The sequence shown here is derived from an EMBL/GenBank/DDBJ whole genome shotgun (WGS) entry which is preliminary data.</text>
</comment>
<keyword evidence="1" id="KW-0732">Signal</keyword>
<accession>A0A652KRG0</accession>
<evidence type="ECO:0000256" key="1">
    <source>
        <dbReference type="SAM" id="SignalP"/>
    </source>
</evidence>
<protein>
    <recommendedName>
        <fullName evidence="3">Secreted protein</fullName>
    </recommendedName>
</protein>
<sequence length="124" mass="13682">MRKIMCFAVSVMALGCLGQAPAHASGTADDGPVGIGVIGEGLKVREVRATLTGWEAGAQARVSLWQGGSYVRMVRGWKYTDSKEAGGHRFEYTAWKINKNFPHRSRLCLEFKGHDRMPCVTIKR</sequence>
<evidence type="ECO:0000313" key="2">
    <source>
        <dbReference type="EMBL" id="TXS26197.1"/>
    </source>
</evidence>
<dbReference type="AlphaFoldDB" id="A0A652KRG0"/>
<dbReference type="EMBL" id="RDBM01000036">
    <property type="protein sequence ID" value="TXS26197.1"/>
    <property type="molecule type" value="Genomic_DNA"/>
</dbReference>